<evidence type="ECO:0000313" key="1">
    <source>
        <dbReference type="EMBL" id="KAK8990772.1"/>
    </source>
</evidence>
<name>A0ABR2PQP3_9ROSI</name>
<organism evidence="1 2">
    <name type="scientific">Hibiscus sabdariffa</name>
    <name type="common">roselle</name>
    <dbReference type="NCBI Taxonomy" id="183260"/>
    <lineage>
        <taxon>Eukaryota</taxon>
        <taxon>Viridiplantae</taxon>
        <taxon>Streptophyta</taxon>
        <taxon>Embryophyta</taxon>
        <taxon>Tracheophyta</taxon>
        <taxon>Spermatophyta</taxon>
        <taxon>Magnoliopsida</taxon>
        <taxon>eudicotyledons</taxon>
        <taxon>Gunneridae</taxon>
        <taxon>Pentapetalae</taxon>
        <taxon>rosids</taxon>
        <taxon>malvids</taxon>
        <taxon>Malvales</taxon>
        <taxon>Malvaceae</taxon>
        <taxon>Malvoideae</taxon>
        <taxon>Hibiscus</taxon>
    </lineage>
</organism>
<sequence>MNALILSKALEVNPVSEAEGSGDGEPIPMSEAIRQEGANPIECKGDFGGNVPLLDVQHDMNHGDRVLFMDMIVGSDEDVRLTSTNGILTIYFSKRLHAFIGSELSNFVVVQLLEEKFGPSVQVTNRNPRKNSRGRDAILNNGDGRALHGTGACRYEVLRINEDSHGLLLNDNVVLLRATQCHSKGMLAKDSASKNSASSERQRVKEVVLQEVVVGSKKSGKNGLISGAKGGHGQGASSLRTMHECTSAEVSNDLRVDATVASRDVIVPKLTSLNLKNHSVVQVLSRNDEHSRSVVKNVDVIGVETDSIGVGIEREWIMETSHNLVNQQVDYSGNMSVLGVRHAEGDSNIQLKEFVVLGDVGINP</sequence>
<protein>
    <submittedName>
        <fullName evidence="1">Uncharacterized protein</fullName>
    </submittedName>
</protein>
<evidence type="ECO:0000313" key="2">
    <source>
        <dbReference type="Proteomes" id="UP001396334"/>
    </source>
</evidence>
<dbReference type="EMBL" id="JBBPBN010000053">
    <property type="protein sequence ID" value="KAK8990772.1"/>
    <property type="molecule type" value="Genomic_DNA"/>
</dbReference>
<accession>A0ABR2PQP3</accession>
<gene>
    <name evidence="1" type="ORF">V6N11_028733</name>
</gene>
<reference evidence="1 2" key="1">
    <citation type="journal article" date="2024" name="G3 (Bethesda)">
        <title>Genome assembly of Hibiscus sabdariffa L. provides insights into metabolisms of medicinal natural products.</title>
        <authorList>
            <person name="Kim T."/>
        </authorList>
    </citation>
    <scope>NUCLEOTIDE SEQUENCE [LARGE SCALE GENOMIC DNA]</scope>
    <source>
        <strain evidence="1">TK-2024</strain>
        <tissue evidence="1">Old leaves</tissue>
    </source>
</reference>
<dbReference type="Proteomes" id="UP001396334">
    <property type="component" value="Unassembled WGS sequence"/>
</dbReference>
<proteinExistence type="predicted"/>
<keyword evidence="2" id="KW-1185">Reference proteome</keyword>
<comment type="caution">
    <text evidence="1">The sequence shown here is derived from an EMBL/GenBank/DDBJ whole genome shotgun (WGS) entry which is preliminary data.</text>
</comment>